<keyword evidence="2" id="KW-0067">ATP-binding</keyword>
<dbReference type="PANTHER" id="PTHR21299:SF1">
    <property type="entry name" value="PANTOATE--BETA-ALANINE LIGASE"/>
    <property type="match status" value="1"/>
</dbReference>
<gene>
    <name evidence="3" type="ORF">GPL21_41855</name>
</gene>
<keyword evidence="3" id="KW-0436">Ligase</keyword>
<dbReference type="GO" id="GO:0005524">
    <property type="term" value="F:ATP binding"/>
    <property type="evidence" value="ECO:0007669"/>
    <property type="project" value="UniProtKB-KW"/>
</dbReference>
<keyword evidence="1" id="KW-0547">Nucleotide-binding</keyword>
<dbReference type="InterPro" id="IPR014729">
    <property type="entry name" value="Rossmann-like_a/b/a_fold"/>
</dbReference>
<dbReference type="Gene3D" id="3.40.50.620">
    <property type="entry name" value="HUPs"/>
    <property type="match status" value="1"/>
</dbReference>
<dbReference type="InterPro" id="IPR003721">
    <property type="entry name" value="Pantoate_ligase"/>
</dbReference>
<name>A0A844SZR7_9BRAD</name>
<evidence type="ECO:0000256" key="1">
    <source>
        <dbReference type="ARBA" id="ARBA00022741"/>
    </source>
</evidence>
<dbReference type="PANTHER" id="PTHR21299">
    <property type="entry name" value="CYTIDYLATE KINASE/PANTOATE-BETA-ALANINE LIGASE"/>
    <property type="match status" value="1"/>
</dbReference>
<dbReference type="AlphaFoldDB" id="A0A844SZR7"/>
<evidence type="ECO:0000256" key="2">
    <source>
        <dbReference type="ARBA" id="ARBA00022840"/>
    </source>
</evidence>
<accession>A0A844SZR7</accession>
<dbReference type="GO" id="GO:0005829">
    <property type="term" value="C:cytosol"/>
    <property type="evidence" value="ECO:0007669"/>
    <property type="project" value="TreeGrafter"/>
</dbReference>
<dbReference type="Pfam" id="PF02569">
    <property type="entry name" value="Pantoate_ligase"/>
    <property type="match status" value="1"/>
</dbReference>
<evidence type="ECO:0000313" key="4">
    <source>
        <dbReference type="Proteomes" id="UP000436468"/>
    </source>
</evidence>
<protein>
    <submittedName>
        <fullName evidence="3">Pantoate--beta-alanine ligase</fullName>
    </submittedName>
</protein>
<evidence type="ECO:0000313" key="3">
    <source>
        <dbReference type="EMBL" id="MVT71506.1"/>
    </source>
</evidence>
<dbReference type="GO" id="GO:0015940">
    <property type="term" value="P:pantothenate biosynthetic process"/>
    <property type="evidence" value="ECO:0007669"/>
    <property type="project" value="InterPro"/>
</dbReference>
<dbReference type="Proteomes" id="UP000436468">
    <property type="component" value="Unassembled WGS sequence"/>
</dbReference>
<organism evidence="3 4">
    <name type="scientific">Bradyrhizobium pachyrhizi</name>
    <dbReference type="NCBI Taxonomy" id="280333"/>
    <lineage>
        <taxon>Bacteria</taxon>
        <taxon>Pseudomonadati</taxon>
        <taxon>Pseudomonadota</taxon>
        <taxon>Alphaproteobacteria</taxon>
        <taxon>Hyphomicrobiales</taxon>
        <taxon>Nitrobacteraceae</taxon>
        <taxon>Bradyrhizobium</taxon>
    </lineage>
</organism>
<reference evidence="3 4" key="1">
    <citation type="submission" date="2019-12" db="EMBL/GenBank/DDBJ databases">
        <title>Draft genome sequences Bradyrhizobium cajani AMBPC1010, Bradyrhizobium pachyrhizi AMBPC1040 and Bradyrhizobium yuanmingense ALSPC3051, three plant growth promoting strains isolated from nodules of Cajanus cajan L. in Dominican Republic.</title>
        <authorList>
            <person name="Flores-Felix J.D."/>
            <person name="Araujo J."/>
            <person name="Diaz-Alcantara C."/>
            <person name="Gonzalez-Andres F."/>
            <person name="Velazquez E."/>
        </authorList>
    </citation>
    <scope>NUCLEOTIDE SEQUENCE [LARGE SCALE GENOMIC DNA]</scope>
    <source>
        <strain evidence="3 4">1040</strain>
    </source>
</reference>
<dbReference type="SUPFAM" id="SSF52374">
    <property type="entry name" value="Nucleotidylyl transferase"/>
    <property type="match status" value="1"/>
</dbReference>
<keyword evidence="4" id="KW-1185">Reference proteome</keyword>
<comment type="caution">
    <text evidence="3">The sequence shown here is derived from an EMBL/GenBank/DDBJ whole genome shotgun (WGS) entry which is preliminary data.</text>
</comment>
<sequence>MITTVKEMQHIVKAAKRSGTTIGFIPTMGALHDGHLTMVRESVSTNDITVVSVFVNPLQFGPNEDFDAYPRQIDKDLELVSEVGADIVFHPAVEDMYPGELGIDVKVGPLADVLEGAKRPGHFDGVVTVVN</sequence>
<dbReference type="GO" id="GO:0004592">
    <property type="term" value="F:pantoate-beta-alanine ligase activity"/>
    <property type="evidence" value="ECO:0007669"/>
    <property type="project" value="InterPro"/>
</dbReference>
<feature type="non-terminal residue" evidence="3">
    <location>
        <position position="131"/>
    </location>
</feature>
<proteinExistence type="predicted"/>
<dbReference type="EMBL" id="WQNF01000134">
    <property type="protein sequence ID" value="MVT71506.1"/>
    <property type="molecule type" value="Genomic_DNA"/>
</dbReference>